<dbReference type="VEuPathDB" id="FungiDB:HMPREF1544_03584"/>
<feature type="transmembrane region" description="Helical" evidence="1">
    <location>
        <begin position="126"/>
        <end position="146"/>
    </location>
</feature>
<accession>S2JMA4</accession>
<feature type="transmembrane region" description="Helical" evidence="1">
    <location>
        <begin position="83"/>
        <end position="105"/>
    </location>
</feature>
<dbReference type="PANTHER" id="PTHR47797">
    <property type="entry name" value="DEHYDROGENASE, PUTATIVE (AFU_ORTHOLOGUE AFUA_8G05805)-RELATED"/>
    <property type="match status" value="1"/>
</dbReference>
<dbReference type="CDD" id="cd08760">
    <property type="entry name" value="Cyt_b561_FRRS1_like"/>
    <property type="match status" value="1"/>
</dbReference>
<keyword evidence="1" id="KW-0472">Membrane</keyword>
<feature type="transmembrane region" description="Helical" evidence="1">
    <location>
        <begin position="12"/>
        <end position="36"/>
    </location>
</feature>
<dbReference type="Proteomes" id="UP000014254">
    <property type="component" value="Unassembled WGS sequence"/>
</dbReference>
<dbReference type="OMA" id="EHKTHPE"/>
<keyword evidence="1" id="KW-1133">Transmembrane helix</keyword>
<dbReference type="Gene3D" id="1.20.120.1770">
    <property type="match status" value="1"/>
</dbReference>
<dbReference type="eggNOG" id="ENOG502SCDZ">
    <property type="taxonomic scope" value="Eukaryota"/>
</dbReference>
<dbReference type="PANTHER" id="PTHR47797:SF3">
    <property type="entry name" value="CYTOCHROME B561 DOMAIN-CONTAINING PROTEIN"/>
    <property type="match status" value="1"/>
</dbReference>
<feature type="transmembrane region" description="Helical" evidence="1">
    <location>
        <begin position="48"/>
        <end position="71"/>
    </location>
</feature>
<keyword evidence="3" id="KW-1185">Reference proteome</keyword>
<gene>
    <name evidence="2" type="ORF">HMPREF1544_03584</name>
</gene>
<evidence type="ECO:0000313" key="2">
    <source>
        <dbReference type="EMBL" id="EPB89652.1"/>
    </source>
</evidence>
<protein>
    <submittedName>
        <fullName evidence="2">Uncharacterized protein</fullName>
    </submittedName>
</protein>
<organism evidence="2 3">
    <name type="scientific">Mucor circinelloides f. circinelloides (strain 1006PhL)</name>
    <name type="common">Mucormycosis agent</name>
    <name type="synonym">Calyptromyces circinelloides</name>
    <dbReference type="NCBI Taxonomy" id="1220926"/>
    <lineage>
        <taxon>Eukaryota</taxon>
        <taxon>Fungi</taxon>
        <taxon>Fungi incertae sedis</taxon>
        <taxon>Mucoromycota</taxon>
        <taxon>Mucoromycotina</taxon>
        <taxon>Mucoromycetes</taxon>
        <taxon>Mucorales</taxon>
        <taxon>Mucorineae</taxon>
        <taxon>Mucoraceae</taxon>
        <taxon>Mucor</taxon>
    </lineage>
</organism>
<dbReference type="InParanoid" id="S2JMA4"/>
<feature type="transmembrane region" description="Helical" evidence="1">
    <location>
        <begin position="152"/>
        <end position="171"/>
    </location>
</feature>
<sequence>MITDPVLKNKMILIHGAMMAFVWLIAVPGAILLSMYARKKRKSWGPKVHMLIMASAAFIPYTVSAILAFTVAGQIKPKPHSSIGTVLSFGLWCQVALGVVNHLVFRYRLKNNCLPAKRPWNNYVHIWFGSLLSVLALINIPLGMMIKRAPLSFFIVYAVWITILAGVYLYLTWMKEETQAPIEHKTHPEDIKIIDETNK</sequence>
<dbReference type="OrthoDB" id="19261at2759"/>
<reference evidence="3" key="1">
    <citation type="submission" date="2013-05" db="EMBL/GenBank/DDBJ databases">
        <title>The Genome sequence of Mucor circinelloides f. circinelloides 1006PhL.</title>
        <authorList>
            <consortium name="The Broad Institute Genomics Platform"/>
            <person name="Cuomo C."/>
            <person name="Earl A."/>
            <person name="Findley K."/>
            <person name="Lee S.C."/>
            <person name="Walker B."/>
            <person name="Young S."/>
            <person name="Zeng Q."/>
            <person name="Gargeya S."/>
            <person name="Fitzgerald M."/>
            <person name="Haas B."/>
            <person name="Abouelleil A."/>
            <person name="Allen A.W."/>
            <person name="Alvarado L."/>
            <person name="Arachchi H.M."/>
            <person name="Berlin A.M."/>
            <person name="Chapman S.B."/>
            <person name="Gainer-Dewar J."/>
            <person name="Goldberg J."/>
            <person name="Griggs A."/>
            <person name="Gujja S."/>
            <person name="Hansen M."/>
            <person name="Howarth C."/>
            <person name="Imamovic A."/>
            <person name="Ireland A."/>
            <person name="Larimer J."/>
            <person name="McCowan C."/>
            <person name="Murphy C."/>
            <person name="Pearson M."/>
            <person name="Poon T.W."/>
            <person name="Priest M."/>
            <person name="Roberts A."/>
            <person name="Saif S."/>
            <person name="Shea T."/>
            <person name="Sisk P."/>
            <person name="Sykes S."/>
            <person name="Wortman J."/>
            <person name="Nusbaum C."/>
            <person name="Birren B."/>
        </authorList>
    </citation>
    <scope>NUCLEOTIDE SEQUENCE [LARGE SCALE GENOMIC DNA]</scope>
    <source>
        <strain evidence="3">1006PhL</strain>
    </source>
</reference>
<keyword evidence="1" id="KW-0812">Transmembrane</keyword>
<dbReference type="EMBL" id="KE123932">
    <property type="protein sequence ID" value="EPB89652.1"/>
    <property type="molecule type" value="Genomic_DNA"/>
</dbReference>
<evidence type="ECO:0000256" key="1">
    <source>
        <dbReference type="SAM" id="Phobius"/>
    </source>
</evidence>
<proteinExistence type="predicted"/>
<dbReference type="AlphaFoldDB" id="S2JMA4"/>
<dbReference type="STRING" id="1220926.S2JMA4"/>
<name>S2JMA4_MUCC1</name>
<evidence type="ECO:0000313" key="3">
    <source>
        <dbReference type="Proteomes" id="UP000014254"/>
    </source>
</evidence>